<dbReference type="EMBL" id="LFBU01000001">
    <property type="protein sequence ID" value="KMQ75936.1"/>
    <property type="molecule type" value="Genomic_DNA"/>
</dbReference>
<dbReference type="PATRIC" id="fig|1658765.3.peg.2150"/>
<protein>
    <submittedName>
        <fullName evidence="1">Uncharacterized protein</fullName>
    </submittedName>
</protein>
<organism evidence="1 2">
    <name type="scientific">Marinobacter subterrani</name>
    <dbReference type="NCBI Taxonomy" id="1658765"/>
    <lineage>
        <taxon>Bacteria</taxon>
        <taxon>Pseudomonadati</taxon>
        <taxon>Pseudomonadota</taxon>
        <taxon>Gammaproteobacteria</taxon>
        <taxon>Pseudomonadales</taxon>
        <taxon>Marinobacteraceae</taxon>
        <taxon>Marinobacter</taxon>
    </lineage>
</organism>
<reference evidence="1 2" key="1">
    <citation type="submission" date="2015-06" db="EMBL/GenBank/DDBJ databases">
        <title>Marinobacter subterrani, a genetically tractable neutrophilic iron-oxidizing strain isolated from the Soudan Iron Mine.</title>
        <authorList>
            <person name="Bonis B.M."/>
            <person name="Gralnick J.A."/>
        </authorList>
    </citation>
    <scope>NUCLEOTIDE SEQUENCE [LARGE SCALE GENOMIC DNA]</scope>
    <source>
        <strain evidence="1 2">JG233</strain>
    </source>
</reference>
<keyword evidence="2" id="KW-1185">Reference proteome</keyword>
<proteinExistence type="predicted"/>
<sequence>MLCGDTETMISDSGTGRAESILACSVSHVDHPHIRPHHRMKEV</sequence>
<dbReference type="AlphaFoldDB" id="A0A0J7JDN9"/>
<name>A0A0J7JDN9_9GAMM</name>
<dbReference type="STRING" id="1658765.Msub_12145"/>
<comment type="caution">
    <text evidence="1">The sequence shown here is derived from an EMBL/GenBank/DDBJ whole genome shotgun (WGS) entry which is preliminary data.</text>
</comment>
<evidence type="ECO:0000313" key="2">
    <source>
        <dbReference type="Proteomes" id="UP000036102"/>
    </source>
</evidence>
<gene>
    <name evidence="1" type="ORF">Msub_12145</name>
</gene>
<evidence type="ECO:0000313" key="1">
    <source>
        <dbReference type="EMBL" id="KMQ75936.1"/>
    </source>
</evidence>
<accession>A0A0J7JDN9</accession>
<dbReference type="Proteomes" id="UP000036102">
    <property type="component" value="Unassembled WGS sequence"/>
</dbReference>